<dbReference type="Gene3D" id="3.60.21.10">
    <property type="match status" value="1"/>
</dbReference>
<keyword evidence="2" id="KW-0378">Hydrolase</keyword>
<dbReference type="GO" id="GO:0016787">
    <property type="term" value="F:hydrolase activity"/>
    <property type="evidence" value="ECO:0007669"/>
    <property type="project" value="UniProtKB-KW"/>
</dbReference>
<feature type="domain" description="Calcineurin-like phosphoesterase" evidence="1">
    <location>
        <begin position="16"/>
        <end position="216"/>
    </location>
</feature>
<dbReference type="EMBL" id="BAAAEJ010000002">
    <property type="protein sequence ID" value="GAA0379008.1"/>
    <property type="molecule type" value="Genomic_DNA"/>
</dbReference>
<organism evidence="2 3">
    <name type="scientific">Brevundimonas terrae</name>
    <dbReference type="NCBI Taxonomy" id="363631"/>
    <lineage>
        <taxon>Bacteria</taxon>
        <taxon>Pseudomonadati</taxon>
        <taxon>Pseudomonadota</taxon>
        <taxon>Alphaproteobacteria</taxon>
        <taxon>Caulobacterales</taxon>
        <taxon>Caulobacteraceae</taxon>
        <taxon>Brevundimonas</taxon>
    </lineage>
</organism>
<dbReference type="InterPro" id="IPR004843">
    <property type="entry name" value="Calcineurin-like_PHP"/>
</dbReference>
<name>A0ABP3HTS0_9CAUL</name>
<dbReference type="PANTHER" id="PTHR11575:SF24">
    <property type="entry name" value="5'-NUCLEOTIDASE"/>
    <property type="match status" value="1"/>
</dbReference>
<accession>A0ABP3HTS0</accession>
<dbReference type="Pfam" id="PF00149">
    <property type="entry name" value="Metallophos"/>
    <property type="match status" value="1"/>
</dbReference>
<dbReference type="PANTHER" id="PTHR11575">
    <property type="entry name" value="5'-NUCLEOTIDASE-RELATED"/>
    <property type="match status" value="1"/>
</dbReference>
<comment type="caution">
    <text evidence="2">The sequence shown here is derived from an EMBL/GenBank/DDBJ whole genome shotgun (WGS) entry which is preliminary data.</text>
</comment>
<evidence type="ECO:0000313" key="2">
    <source>
        <dbReference type="EMBL" id="GAA0379008.1"/>
    </source>
</evidence>
<reference evidence="3" key="1">
    <citation type="journal article" date="2019" name="Int. J. Syst. Evol. Microbiol.">
        <title>The Global Catalogue of Microorganisms (GCM) 10K type strain sequencing project: providing services to taxonomists for standard genome sequencing and annotation.</title>
        <authorList>
            <consortium name="The Broad Institute Genomics Platform"/>
            <consortium name="The Broad Institute Genome Sequencing Center for Infectious Disease"/>
            <person name="Wu L."/>
            <person name="Ma J."/>
        </authorList>
    </citation>
    <scope>NUCLEOTIDE SEQUENCE [LARGE SCALE GENOMIC DNA]</scope>
    <source>
        <strain evidence="3">JCM 13476</strain>
    </source>
</reference>
<gene>
    <name evidence="2" type="ORF">GCM10009093_02600</name>
</gene>
<evidence type="ECO:0000259" key="1">
    <source>
        <dbReference type="Pfam" id="PF00149"/>
    </source>
</evidence>
<proteinExistence type="predicted"/>
<dbReference type="InterPro" id="IPR006179">
    <property type="entry name" value="5_nucleotidase/apyrase"/>
</dbReference>
<sequence length="435" mass="46159">MAGCAHSPVAQSGPKLRVLAISDLHSSYGRIAQLLAAFRAEVTSSHAPHLIVVNGDSFEKGNVVSVRSEGAIDWAFMAELPKIAPTVFNLGNHDNDLVHDLHPVVARMRALGLTVVSNLIDKRTGQPYAPSTAQMVLGGQSLTIVGLGTPSLNSYPAESRDWLTIPDPVAWAGANFPSMLAGDGLKLVLSHVGVVDERQYLPLLPQGALMIGGHNHLLFTHQEGATGYVHCGRWGETYAVGEYGADGVVTTAIREVSGTAQGDPVMANLIATTLAAHLTPVERVVLGHNPKAQSLGETGRAVSAGFADAVDADWGFIGHTTLGTGLKGGAVDQFHFDEVVRFDGKLQVAEIEASRMVDILKICNQDRPMPISEMTGDFVYAAERTGGVRAGSRLKLVTTDWCARNQSKYFGTTDLVFVDVPTDGVKAVARKALLG</sequence>
<evidence type="ECO:0000313" key="3">
    <source>
        <dbReference type="Proteomes" id="UP001500791"/>
    </source>
</evidence>
<dbReference type="InterPro" id="IPR029052">
    <property type="entry name" value="Metallo-depent_PP-like"/>
</dbReference>
<dbReference type="Proteomes" id="UP001500791">
    <property type="component" value="Unassembled WGS sequence"/>
</dbReference>
<keyword evidence="3" id="KW-1185">Reference proteome</keyword>
<dbReference type="SUPFAM" id="SSF56300">
    <property type="entry name" value="Metallo-dependent phosphatases"/>
    <property type="match status" value="1"/>
</dbReference>
<protein>
    <submittedName>
        <fullName evidence="2">Bifunctional UDP-sugar hydrolase/5'-nucleotidase</fullName>
    </submittedName>
</protein>